<dbReference type="Gene3D" id="1.10.287.1490">
    <property type="match status" value="1"/>
</dbReference>
<organism evidence="3 4">
    <name type="scientific">Salinibacterium xinjiangense</name>
    <dbReference type="NCBI Taxonomy" id="386302"/>
    <lineage>
        <taxon>Bacteria</taxon>
        <taxon>Bacillati</taxon>
        <taxon>Actinomycetota</taxon>
        <taxon>Actinomycetes</taxon>
        <taxon>Micrococcales</taxon>
        <taxon>Microbacteriaceae</taxon>
        <taxon>Salinibacterium</taxon>
    </lineage>
</organism>
<gene>
    <name evidence="3" type="ORF">SAMN06296378_1773</name>
</gene>
<evidence type="ECO:0000256" key="1">
    <source>
        <dbReference type="SAM" id="Coils"/>
    </source>
</evidence>
<dbReference type="Proteomes" id="UP000219440">
    <property type="component" value="Unassembled WGS sequence"/>
</dbReference>
<evidence type="ECO:0000313" key="3">
    <source>
        <dbReference type="EMBL" id="SOE66665.1"/>
    </source>
</evidence>
<accession>A0A2C8ZNL1</accession>
<dbReference type="InterPro" id="IPR056003">
    <property type="entry name" value="CT398_CC_hairpin"/>
</dbReference>
<feature type="coiled-coil region" evidence="1">
    <location>
        <begin position="60"/>
        <end position="145"/>
    </location>
</feature>
<dbReference type="RefSeq" id="WP_179691845.1">
    <property type="nucleotide sequence ID" value="NZ_BMLC01000001.1"/>
</dbReference>
<dbReference type="AlphaFoldDB" id="A0A2C8ZNL1"/>
<reference evidence="3 4" key="1">
    <citation type="submission" date="2017-09" db="EMBL/GenBank/DDBJ databases">
        <authorList>
            <person name="Ehlers B."/>
            <person name="Leendertz F.H."/>
        </authorList>
    </citation>
    <scope>NUCLEOTIDE SEQUENCE [LARGE SCALE GENOMIC DNA]</scope>
    <source>
        <strain evidence="3 4">CGMCC 1.05381</strain>
    </source>
</reference>
<evidence type="ECO:0000313" key="4">
    <source>
        <dbReference type="Proteomes" id="UP000219440"/>
    </source>
</evidence>
<protein>
    <recommendedName>
        <fullName evidence="2">CT398-like coiled coil hairpin domain-containing protein</fullName>
    </recommendedName>
</protein>
<proteinExistence type="predicted"/>
<dbReference type="EMBL" id="OCST01000003">
    <property type="protein sequence ID" value="SOE66665.1"/>
    <property type="molecule type" value="Genomic_DNA"/>
</dbReference>
<keyword evidence="4" id="KW-1185">Reference proteome</keyword>
<name>A0A2C8ZNL1_9MICO</name>
<evidence type="ECO:0000259" key="2">
    <source>
        <dbReference type="Pfam" id="PF24481"/>
    </source>
</evidence>
<feature type="domain" description="CT398-like coiled coil hairpin" evidence="2">
    <location>
        <begin position="16"/>
        <end position="194"/>
    </location>
</feature>
<keyword evidence="1" id="KW-0175">Coiled coil</keyword>
<sequence>MALKASPNDQALLLELQALDTRLAQLDHRAKSIPELATLAGFEKDTAVIRQRFAEQKGGLEDIGIELKRIESDVEVVEARIKRDDSRVQASSSVKDVAALEQELTALRKRLGDLEEIELAVMERLETQQTEVNKTTAQLEALAVRTAEIEAVKAASLSTVAAERTVAASGRDAVAAKVPSDLLALYEKQRSRYGTGASMLRGGVSLASGVKLLENEMQAIRAAAPDDIIMCASSEAILVRTAESGL</sequence>
<dbReference type="Pfam" id="PF24481">
    <property type="entry name" value="CT398_CC"/>
    <property type="match status" value="1"/>
</dbReference>